<evidence type="ECO:0000313" key="4">
    <source>
        <dbReference type="Ensembl" id="ENSLAFP00000028521.1"/>
    </source>
</evidence>
<dbReference type="OMA" id="MFCCESE"/>
<dbReference type="eggNOG" id="ENOG502RU0F">
    <property type="taxonomic scope" value="Eukaryota"/>
</dbReference>
<reference evidence="4" key="3">
    <citation type="submission" date="2025-09" db="UniProtKB">
        <authorList>
            <consortium name="Ensembl"/>
        </authorList>
    </citation>
    <scope>IDENTIFICATION</scope>
    <source>
        <strain evidence="4">Isolate ISIS603380</strain>
    </source>
</reference>
<reference evidence="4" key="2">
    <citation type="submission" date="2025-08" db="UniProtKB">
        <authorList>
            <consortium name="Ensembl"/>
        </authorList>
    </citation>
    <scope>IDENTIFICATION</scope>
    <source>
        <strain evidence="4">Isolate ISIS603380</strain>
    </source>
</reference>
<feature type="compositionally biased region" description="Polar residues" evidence="2">
    <location>
        <begin position="521"/>
        <end position="533"/>
    </location>
</feature>
<sequence length="651" mass="71602">MKAATQLWSVSRPVERTSAGATPVLEPNMTTNPGASMSPSTALPFPQPSLGPPHRPPWEPHPLPCTTSSCPPATPLGLSAFPGTLLVPGVGDSGPSGAQPGKVILQLRIEGRSEKLPGTQTFVMAQTPLNWSTPGAPGGAVEHAPPPTGEASAVEQMIPVTSVVGTLAYRGGWSSAPSLQAPPPAAQLASFFPQVKAWSDQHGSSGEESLATTQSRPSLHDSSCNPKSVYQNYRCWQCFKSLARRHHPQSPDTEALSCFLIPVLRSLARLKPTMTLEEGLWRSVQEWEHKSNFDRMIFYEMAEKFMEFEAEEELQTQKLQQRNVSVCLPPPVSRHLDPQKPSSTVAGQHPVFVPRKGDPKVQPLNQQQHRPQCPWEAKQPNEIPPKAVKEYVEIMEGLLGPAHSATVEPDAKHEEEEYEQQQEDTGMYPDPGLLSYIDKLCSQEEFITKAEAVIHPQFLEMLLSPESQIDLMSLTQKLEEEEGLTLTQLVEKRLLELKGEVGVEAPPIYGMPPMESLCTEYDTSQDSGSTDNHGLQLGISEKTGTRRLNADDLPKDCRRDSNLSKPKELAHFMCSPKSKKPKSEQLTSPHQRSSNTSPKLGTRESLMFLETSPISESPGKGEGSREETEKEEEDLPSLDFLLAPQQSLLPW</sequence>
<feature type="region of interest" description="Disordered" evidence="2">
    <location>
        <begin position="1"/>
        <end position="60"/>
    </location>
</feature>
<dbReference type="InterPro" id="IPR024309">
    <property type="entry name" value="NUT_N"/>
</dbReference>
<feature type="compositionally biased region" description="Polar residues" evidence="2">
    <location>
        <begin position="584"/>
        <end position="599"/>
    </location>
</feature>
<feature type="compositionally biased region" description="Polar residues" evidence="2">
    <location>
        <begin position="28"/>
        <end position="41"/>
    </location>
</feature>
<feature type="region of interest" description="Disordered" evidence="2">
    <location>
        <begin position="514"/>
        <end position="651"/>
    </location>
</feature>
<dbReference type="InParanoid" id="G3UL12"/>
<keyword evidence="5" id="KW-1185">Reference proteome</keyword>
<evidence type="ECO:0000256" key="1">
    <source>
        <dbReference type="ARBA" id="ARBA00010586"/>
    </source>
</evidence>
<organism evidence="4 5">
    <name type="scientific">Loxodonta africana</name>
    <name type="common">African elephant</name>
    <dbReference type="NCBI Taxonomy" id="9785"/>
    <lineage>
        <taxon>Eukaryota</taxon>
        <taxon>Metazoa</taxon>
        <taxon>Chordata</taxon>
        <taxon>Craniata</taxon>
        <taxon>Vertebrata</taxon>
        <taxon>Euteleostomi</taxon>
        <taxon>Mammalia</taxon>
        <taxon>Eutheria</taxon>
        <taxon>Afrotheria</taxon>
        <taxon>Proboscidea</taxon>
        <taxon>Elephantidae</taxon>
        <taxon>Loxodonta</taxon>
    </lineage>
</organism>
<feature type="compositionally biased region" description="Basic and acidic residues" evidence="2">
    <location>
        <begin position="548"/>
        <end position="570"/>
    </location>
</feature>
<reference evidence="4 5" key="1">
    <citation type="submission" date="2009-06" db="EMBL/GenBank/DDBJ databases">
        <title>The Genome Sequence of Loxodonta africana (African elephant).</title>
        <authorList>
            <person name="Di Palma F."/>
            <person name="Heiman D."/>
            <person name="Young S."/>
            <person name="Johnson J."/>
            <person name="Lander E.S."/>
            <person name="Lindblad-Toh K."/>
        </authorList>
    </citation>
    <scope>NUCLEOTIDE SEQUENCE [LARGE SCALE GENOMIC DNA]</scope>
    <source>
        <strain evidence="4 5">Isolate ISIS603380</strain>
    </source>
</reference>
<evidence type="ECO:0000259" key="3">
    <source>
        <dbReference type="Pfam" id="PF12881"/>
    </source>
</evidence>
<proteinExistence type="inferred from homology"/>
<comment type="similarity">
    <text evidence="1">Belongs to the NUT family.</text>
</comment>
<accession>G3UL12</accession>
<evidence type="ECO:0000256" key="2">
    <source>
        <dbReference type="SAM" id="MobiDB-lite"/>
    </source>
</evidence>
<feature type="region of interest" description="Disordered" evidence="2">
    <location>
        <begin position="199"/>
        <end position="224"/>
    </location>
</feature>
<dbReference type="PANTHER" id="PTHR22879:SF14">
    <property type="entry name" value="NUT FAMILY MEMBER 2A-RELATED"/>
    <property type="match status" value="1"/>
</dbReference>
<dbReference type="AlphaFoldDB" id="G3UL12"/>
<name>G3UL12_LOXAF</name>
<dbReference type="Proteomes" id="UP000007646">
    <property type="component" value="Unassembled WGS sequence"/>
</dbReference>
<dbReference type="STRING" id="9785.ENSLAFP00000028521"/>
<protein>
    <recommendedName>
        <fullName evidence="3">Nuclear Testis protein N-terminal domain-containing protein</fullName>
    </recommendedName>
</protein>
<feature type="region of interest" description="Disordered" evidence="2">
    <location>
        <begin position="405"/>
        <end position="429"/>
    </location>
</feature>
<feature type="compositionally biased region" description="Polar residues" evidence="2">
    <location>
        <begin position="201"/>
        <end position="224"/>
    </location>
</feature>
<dbReference type="Pfam" id="PF12881">
    <property type="entry name" value="NUT"/>
    <property type="match status" value="1"/>
</dbReference>
<dbReference type="PANTHER" id="PTHR22879">
    <property type="entry name" value="NUT FAMILY MEMBER 1"/>
    <property type="match status" value="1"/>
</dbReference>
<feature type="compositionally biased region" description="Pro residues" evidence="2">
    <location>
        <begin position="45"/>
        <end position="60"/>
    </location>
</feature>
<evidence type="ECO:0000313" key="5">
    <source>
        <dbReference type="Proteomes" id="UP000007646"/>
    </source>
</evidence>
<dbReference type="HOGENOM" id="CLU_021726_0_0_1"/>
<dbReference type="GeneTree" id="ENSGT00410000025793"/>
<dbReference type="InterPro" id="IPR024310">
    <property type="entry name" value="NUT"/>
</dbReference>
<dbReference type="Ensembl" id="ENSLAFT00000032951.1">
    <property type="protein sequence ID" value="ENSLAFP00000028521.1"/>
    <property type="gene ID" value="ENSLAFG00000031495.1"/>
</dbReference>
<feature type="region of interest" description="Disordered" evidence="2">
    <location>
        <begin position="361"/>
        <end position="380"/>
    </location>
</feature>
<feature type="domain" description="Nuclear Testis protein N-terminal" evidence="3">
    <location>
        <begin position="29"/>
        <end position="651"/>
    </location>
</feature>